<dbReference type="OrthoDB" id="9815900at2"/>
<comment type="similarity">
    <text evidence="1">Belongs to the TTC38 family.</text>
</comment>
<accession>A0A480AYN1</accession>
<dbReference type="Gene3D" id="1.25.40.10">
    <property type="entry name" value="Tetratricopeptide repeat domain"/>
    <property type="match status" value="1"/>
</dbReference>
<organism evidence="5 6">
    <name type="scientific">Pseudaquabacterium pictum</name>
    <dbReference type="NCBI Taxonomy" id="2315236"/>
    <lineage>
        <taxon>Bacteria</taxon>
        <taxon>Pseudomonadati</taxon>
        <taxon>Pseudomonadota</taxon>
        <taxon>Betaproteobacteria</taxon>
        <taxon>Burkholderiales</taxon>
        <taxon>Sphaerotilaceae</taxon>
        <taxon>Pseudaquabacterium</taxon>
    </lineage>
</organism>
<proteinExistence type="inferred from homology"/>
<dbReference type="Proteomes" id="UP000301751">
    <property type="component" value="Unassembled WGS sequence"/>
</dbReference>
<evidence type="ECO:0000256" key="3">
    <source>
        <dbReference type="ARBA" id="ARBA00022737"/>
    </source>
</evidence>
<dbReference type="PANTHER" id="PTHR16263">
    <property type="entry name" value="TETRATRICOPEPTIDE REPEAT PROTEIN 38"/>
    <property type="match status" value="1"/>
</dbReference>
<dbReference type="SUPFAM" id="SSF48452">
    <property type="entry name" value="TPR-like"/>
    <property type="match status" value="1"/>
</dbReference>
<keyword evidence="6" id="KW-1185">Reference proteome</keyword>
<evidence type="ECO:0000313" key="6">
    <source>
        <dbReference type="Proteomes" id="UP000301751"/>
    </source>
</evidence>
<gene>
    <name evidence="5" type="ORF">AQPW35_43080</name>
</gene>
<evidence type="ECO:0000256" key="1">
    <source>
        <dbReference type="ARBA" id="ARBA00005857"/>
    </source>
</evidence>
<evidence type="ECO:0000313" key="5">
    <source>
        <dbReference type="EMBL" id="GCL65227.1"/>
    </source>
</evidence>
<evidence type="ECO:0000256" key="4">
    <source>
        <dbReference type="ARBA" id="ARBA00022803"/>
    </source>
</evidence>
<protein>
    <recommendedName>
        <fullName evidence="2">Tetratricopeptide repeat protein 38</fullName>
    </recommendedName>
</protein>
<dbReference type="AlphaFoldDB" id="A0A480AYN1"/>
<dbReference type="EMBL" id="BJCL01000014">
    <property type="protein sequence ID" value="GCL65227.1"/>
    <property type="molecule type" value="Genomic_DNA"/>
</dbReference>
<reference evidence="6" key="1">
    <citation type="submission" date="2019-03" db="EMBL/GenBank/DDBJ databases">
        <title>Aquabacterium pictum sp.nov., the first bacteriochlorophyll a-containing freshwater bacterium in the genus Aquabacterium of the class Betaproteobacteria.</title>
        <authorList>
            <person name="Hirose S."/>
            <person name="Tank M."/>
            <person name="Hara E."/>
            <person name="Tamaki H."/>
            <person name="Takaichi S."/>
            <person name="Haruta S."/>
            <person name="Hanada S."/>
        </authorList>
    </citation>
    <scope>NUCLEOTIDE SEQUENCE [LARGE SCALE GENOMIC DNA]</scope>
    <source>
        <strain evidence="6">W35</strain>
    </source>
</reference>
<evidence type="ECO:0000256" key="2">
    <source>
        <dbReference type="ARBA" id="ARBA00019992"/>
    </source>
</evidence>
<keyword evidence="3" id="KW-0677">Repeat</keyword>
<dbReference type="RefSeq" id="WP_137734939.1">
    <property type="nucleotide sequence ID" value="NZ_BJCL01000014.1"/>
</dbReference>
<dbReference type="InterPro" id="IPR011990">
    <property type="entry name" value="TPR-like_helical_dom_sf"/>
</dbReference>
<keyword evidence="4" id="KW-0802">TPR repeat</keyword>
<sequence>MTVPTATDPFGHPLTLQHDASAAAVNGFIHGFLGYTPSILAVLPAAEVDDSLVVQTWAAVLWMFSESPAGPPKARAHLARARAANLPATDRERRLAEAVARWVDGDIGGALALHAALAHDHPRDLAAIKLGQYHAFNLGDAPTLLKLALPAVDAAPEVAAVHGLAAFGWEQCHRLDLAEAAARRALAMQPSEPWAQHALAHVMLTDGRVAEGAYLLHQVSAPWQGLTSFMRCHLWWHLALFHIELGDDAAALALYDRQVWGVDTSYSQDQVGAVSLLARLELAGVAVGDRWDALASHLTGRVHDQVQPFLDLQYLYGLARAGRPEADALLAAIEAHAPLAPAAQRAAWQQVAVPAARGLLAHARGQWSAAADGLTTALPRLALIGGSHAQRDLFEQLHIDALTRAGHLAAVQNLLQPRANAQPQSQRLKRRLHGVYAALGLPALAH</sequence>
<dbReference type="PANTHER" id="PTHR16263:SF4">
    <property type="entry name" value="TETRATRICOPEPTIDE REPEAT PROTEIN 38"/>
    <property type="match status" value="1"/>
</dbReference>
<comment type="caution">
    <text evidence="5">The sequence shown here is derived from an EMBL/GenBank/DDBJ whole genome shotgun (WGS) entry which is preliminary data.</text>
</comment>
<name>A0A480AYN1_9BURK</name>
<dbReference type="InterPro" id="IPR033891">
    <property type="entry name" value="TTC38"/>
</dbReference>